<reference evidence="1" key="1">
    <citation type="journal article" date="2011" name="J. Bacteriol.">
        <title>Genome Sequence of an Erwinia amylovora Strain with Pathogenicity Restricted to Rubus Plants.</title>
        <authorList>
            <person name="Powney R."/>
            <person name="Smits T.H."/>
            <person name="Sawbridge T."/>
            <person name="Frey B."/>
            <person name="Blom J."/>
            <person name="Frey J.E."/>
            <person name="Plummer K.M."/>
            <person name="Beer S.V."/>
            <person name="Luck J."/>
            <person name="Duffy B."/>
            <person name="Rodoni B."/>
        </authorList>
    </citation>
    <scope>NUCLEOTIDE SEQUENCE</scope>
    <source>
        <strain evidence="1">ATCC BAA-2158</strain>
    </source>
</reference>
<gene>
    <name evidence="1" type="ORF">EAIL5_2101</name>
</gene>
<organism evidence="1">
    <name type="scientific">Erwinia amylovora ATCC BAA-2158</name>
    <dbReference type="NCBI Taxonomy" id="889211"/>
    <lineage>
        <taxon>Bacteria</taxon>
        <taxon>Pseudomonadati</taxon>
        <taxon>Pseudomonadota</taxon>
        <taxon>Gammaproteobacteria</taxon>
        <taxon>Enterobacterales</taxon>
        <taxon>Erwiniaceae</taxon>
        <taxon>Erwinia</taxon>
    </lineage>
</organism>
<accession>E5B6A1</accession>
<dbReference type="EMBL" id="FR719191">
    <property type="protein sequence ID" value="CBX80921.1"/>
    <property type="molecule type" value="Genomic_DNA"/>
</dbReference>
<sequence length="32" mass="3731">MPRKDDGAALSQRTFSSWNQRYCLSRRQTASL</sequence>
<proteinExistence type="predicted"/>
<name>E5B6A1_ERWAM</name>
<evidence type="ECO:0000313" key="1">
    <source>
        <dbReference type="EMBL" id="CBX80921.1"/>
    </source>
</evidence>
<dbReference type="AlphaFoldDB" id="E5B6A1"/>
<protein>
    <submittedName>
        <fullName evidence="1">Uncharacterized protein</fullName>
    </submittedName>
</protein>